<reference evidence="2" key="1">
    <citation type="submission" date="2024-06" db="EMBL/GenBank/DDBJ databases">
        <title>Draft Genome Sequence of Deinococcus sonorensis Type Strain KR-87, a Biofilm Producing Representative of the Genus Deinococcus.</title>
        <authorList>
            <person name="Boren L.S."/>
            <person name="Grosso R.A."/>
            <person name="Hugenberg-Cox A.N."/>
            <person name="Hill J.T.E."/>
            <person name="Albert C.M."/>
            <person name="Tuohy J.M."/>
        </authorList>
    </citation>
    <scope>NUCLEOTIDE SEQUENCE</scope>
    <source>
        <strain evidence="2">KR-87</strain>
    </source>
</reference>
<name>A0AAU7UA55_9DEIO</name>
<dbReference type="EMBL" id="CP158299">
    <property type="protein sequence ID" value="XBV85339.1"/>
    <property type="molecule type" value="Genomic_DNA"/>
</dbReference>
<dbReference type="KEGG" id="dsc:ABOD76_18165"/>
<feature type="chain" id="PRO_5043638854" description="Lipoprotein" evidence="1">
    <location>
        <begin position="21"/>
        <end position="264"/>
    </location>
</feature>
<gene>
    <name evidence="2" type="ORF">ABOD76_18165</name>
</gene>
<evidence type="ECO:0000313" key="2">
    <source>
        <dbReference type="EMBL" id="XBV85339.1"/>
    </source>
</evidence>
<proteinExistence type="predicted"/>
<dbReference type="AlphaFoldDB" id="A0AAU7UA55"/>
<evidence type="ECO:0000256" key="1">
    <source>
        <dbReference type="SAM" id="SignalP"/>
    </source>
</evidence>
<protein>
    <recommendedName>
        <fullName evidence="3">Lipoprotein</fullName>
    </recommendedName>
</protein>
<organism evidence="2">
    <name type="scientific">Deinococcus sonorensis KR-87</name>
    <dbReference type="NCBI Taxonomy" id="694439"/>
    <lineage>
        <taxon>Bacteria</taxon>
        <taxon>Thermotogati</taxon>
        <taxon>Deinococcota</taxon>
        <taxon>Deinococci</taxon>
        <taxon>Deinococcales</taxon>
        <taxon>Deinococcaceae</taxon>
        <taxon>Deinococcus</taxon>
    </lineage>
</organism>
<dbReference type="RefSeq" id="WP_350243376.1">
    <property type="nucleotide sequence ID" value="NZ_CP158299.1"/>
</dbReference>
<sequence length="264" mass="27470">MKTRMMLGVVALTAVLSACGGPAVTGGGMPADPNVSTLSTLNGQVSGLGNGVATLELLVDNSRQKSASNPVIAKTQVGASGAFGLKLPGATALDSYLLPVSLTISTAQCSGELTSSTPGARSFEFAVLDLTRNSIYVDSLLNVSAEDQSDSTTYRVTVTGRRWAYLDQATTMGGSYACQDVDADTATTINSTYHWNSVVKAGWNVQTETTVFTGQRDGPALTAETTVTTAADAPTTWIRASSLTTLSLHDNVLRSAARLVRSHL</sequence>
<accession>A0AAU7UA55</accession>
<dbReference type="PROSITE" id="PS51257">
    <property type="entry name" value="PROKAR_LIPOPROTEIN"/>
    <property type="match status" value="1"/>
</dbReference>
<feature type="signal peptide" evidence="1">
    <location>
        <begin position="1"/>
        <end position="20"/>
    </location>
</feature>
<keyword evidence="1" id="KW-0732">Signal</keyword>
<evidence type="ECO:0008006" key="3">
    <source>
        <dbReference type="Google" id="ProtNLM"/>
    </source>
</evidence>